<dbReference type="InterPro" id="IPR052184">
    <property type="entry name" value="SDR_enzymes"/>
</dbReference>
<dbReference type="SUPFAM" id="SSF51735">
    <property type="entry name" value="NAD(P)-binding Rossmann-fold domains"/>
    <property type="match status" value="1"/>
</dbReference>
<evidence type="ECO:0000313" key="1">
    <source>
        <dbReference type="EMBL" id="KAF2194590.1"/>
    </source>
</evidence>
<sequence length="76" mass="8380">MCAKLLSLDLKKRGVAVATVHPGFMRMKMTRGVDIDKFWVEGGTVHPSVAAESLVEWIGTFDISKTGQYWAPRDAA</sequence>
<dbReference type="Proteomes" id="UP000800200">
    <property type="component" value="Unassembled WGS sequence"/>
</dbReference>
<keyword evidence="2" id="KW-1185">Reference proteome</keyword>
<protein>
    <recommendedName>
        <fullName evidence="3">NAD(P)-binding protein</fullName>
    </recommendedName>
</protein>
<dbReference type="AlphaFoldDB" id="A0A6A6EWV3"/>
<gene>
    <name evidence="1" type="ORF">K469DRAFT_774170</name>
</gene>
<dbReference type="EMBL" id="ML994611">
    <property type="protein sequence ID" value="KAF2194590.1"/>
    <property type="molecule type" value="Genomic_DNA"/>
</dbReference>
<dbReference type="PANTHER" id="PTHR45458:SF2">
    <property type="entry name" value="OXIDOREDUCTASE, SHORT CHAIN DEHYDROGENASE_REDUCTASE FAMILY SUPERFAMILY (AFU_ORTHOLOGUE AFUA_3G13450)"/>
    <property type="match status" value="1"/>
</dbReference>
<dbReference type="GO" id="GO:0016616">
    <property type="term" value="F:oxidoreductase activity, acting on the CH-OH group of donors, NAD or NADP as acceptor"/>
    <property type="evidence" value="ECO:0007669"/>
    <property type="project" value="TreeGrafter"/>
</dbReference>
<reference evidence="1" key="1">
    <citation type="journal article" date="2020" name="Stud. Mycol.">
        <title>101 Dothideomycetes genomes: a test case for predicting lifestyles and emergence of pathogens.</title>
        <authorList>
            <person name="Haridas S."/>
            <person name="Albert R."/>
            <person name="Binder M."/>
            <person name="Bloem J."/>
            <person name="Labutti K."/>
            <person name="Salamov A."/>
            <person name="Andreopoulos B."/>
            <person name="Baker S."/>
            <person name="Barry K."/>
            <person name="Bills G."/>
            <person name="Bluhm B."/>
            <person name="Cannon C."/>
            <person name="Castanera R."/>
            <person name="Culley D."/>
            <person name="Daum C."/>
            <person name="Ezra D."/>
            <person name="Gonzalez J."/>
            <person name="Henrissat B."/>
            <person name="Kuo A."/>
            <person name="Liang C."/>
            <person name="Lipzen A."/>
            <person name="Lutzoni F."/>
            <person name="Magnuson J."/>
            <person name="Mondo S."/>
            <person name="Nolan M."/>
            <person name="Ohm R."/>
            <person name="Pangilinan J."/>
            <person name="Park H.-J."/>
            <person name="Ramirez L."/>
            <person name="Alfaro M."/>
            <person name="Sun H."/>
            <person name="Tritt A."/>
            <person name="Yoshinaga Y."/>
            <person name="Zwiers L.-H."/>
            <person name="Turgeon B."/>
            <person name="Goodwin S."/>
            <person name="Spatafora J."/>
            <person name="Crous P."/>
            <person name="Grigoriev I."/>
        </authorList>
    </citation>
    <scope>NUCLEOTIDE SEQUENCE</scope>
    <source>
        <strain evidence="1">CBS 207.26</strain>
    </source>
</reference>
<dbReference type="OrthoDB" id="5296at2759"/>
<name>A0A6A6EWV3_9PEZI</name>
<proteinExistence type="predicted"/>
<evidence type="ECO:0000313" key="2">
    <source>
        <dbReference type="Proteomes" id="UP000800200"/>
    </source>
</evidence>
<dbReference type="PANTHER" id="PTHR45458">
    <property type="entry name" value="SHORT-CHAIN DEHYDROGENASE/REDUCTASE SDR"/>
    <property type="match status" value="1"/>
</dbReference>
<organism evidence="1 2">
    <name type="scientific">Zopfia rhizophila CBS 207.26</name>
    <dbReference type="NCBI Taxonomy" id="1314779"/>
    <lineage>
        <taxon>Eukaryota</taxon>
        <taxon>Fungi</taxon>
        <taxon>Dikarya</taxon>
        <taxon>Ascomycota</taxon>
        <taxon>Pezizomycotina</taxon>
        <taxon>Dothideomycetes</taxon>
        <taxon>Dothideomycetes incertae sedis</taxon>
        <taxon>Zopfiaceae</taxon>
        <taxon>Zopfia</taxon>
    </lineage>
</organism>
<dbReference type="Gene3D" id="3.40.50.720">
    <property type="entry name" value="NAD(P)-binding Rossmann-like Domain"/>
    <property type="match status" value="1"/>
</dbReference>
<evidence type="ECO:0008006" key="3">
    <source>
        <dbReference type="Google" id="ProtNLM"/>
    </source>
</evidence>
<dbReference type="InterPro" id="IPR036291">
    <property type="entry name" value="NAD(P)-bd_dom_sf"/>
</dbReference>
<accession>A0A6A6EWV3</accession>